<gene>
    <name evidence="1" type="ORF">LCI18_001519</name>
</gene>
<accession>A0ACD3YNQ6</accession>
<dbReference type="Proteomes" id="UP000830768">
    <property type="component" value="Chromosome 1"/>
</dbReference>
<dbReference type="EMBL" id="CP090030">
    <property type="protein sequence ID" value="UPK90584.1"/>
    <property type="molecule type" value="Genomic_DNA"/>
</dbReference>
<proteinExistence type="predicted"/>
<reference evidence="1" key="1">
    <citation type="submission" date="2021-11" db="EMBL/GenBank/DDBJ databases">
        <title>Fusarium solani-melongenae Genome sequencing and assembly.</title>
        <authorList>
            <person name="Xie S."/>
            <person name="Huang L."/>
            <person name="Zhang X."/>
        </authorList>
    </citation>
    <scope>NUCLEOTIDE SEQUENCE</scope>
    <source>
        <strain evidence="1">CRI 24-3</strain>
    </source>
</reference>
<keyword evidence="2" id="KW-1185">Reference proteome</keyword>
<name>A0ACD3YNQ6_FUSSC</name>
<evidence type="ECO:0000313" key="2">
    <source>
        <dbReference type="Proteomes" id="UP000830768"/>
    </source>
</evidence>
<organism evidence="1 2">
    <name type="scientific">Fusarium solani subsp. cucurbitae</name>
    <name type="common">Neocosmosporum cucurbitae</name>
    <dbReference type="NCBI Taxonomy" id="2747967"/>
    <lineage>
        <taxon>Eukaryota</taxon>
        <taxon>Fungi</taxon>
        <taxon>Dikarya</taxon>
        <taxon>Ascomycota</taxon>
        <taxon>Pezizomycotina</taxon>
        <taxon>Sordariomycetes</taxon>
        <taxon>Hypocreomycetidae</taxon>
        <taxon>Hypocreales</taxon>
        <taxon>Nectriaceae</taxon>
        <taxon>Fusarium</taxon>
        <taxon>Fusarium solani species complex</taxon>
    </lineage>
</organism>
<evidence type="ECO:0000313" key="1">
    <source>
        <dbReference type="EMBL" id="UPK90584.1"/>
    </source>
</evidence>
<protein>
    <submittedName>
        <fullName evidence="1">Uncharacterized protein</fullName>
    </submittedName>
</protein>
<sequence>MAKRCHDSNVRQLTGLLRMPCEIVFSSPTQAWLEEQARGIGQLDESLRRSSKLFARISSRLDKFRAQPKEAQLCKAHYSLNPKLIRRHMVHIIAECTSRIDRLRLWRRRIPYPTSVKAWLKRIDAVTGIWMGAKVFHIVFGYPQAASCPKPVKSSCEACIMSAIGGQDQALLDLRASLLSRTGGYGRKSRKEPRLLRLLESWIDHFSRDRADAIRRQSEMLADTLRAVRIQVRAAKKAAENDPTLSTPNHSLVSKAENVTQKVGREAIAKKPSRPRQGVQRWAQNADGQLDYAYFRNPPSTWRSSGEESDEERSESNSLQEAQTSDMDELDTPGERAGQEASNWMDVRMKGQGFTLNERRKLFGDDTHPALSDYGPANDVPSLLGNGRPRSMHSESKSSQRPQPNLKRSATAAGPPASTAGGSIWESVSVASLSRFGSYVPSHSGSTMAPPRTMPTVSFLAPDPNARRNAPGTRNAPSLVSLPPDDQPYLDFCRQMGLDVNPELVKQTRASAPSGLGSQPSEEEEGDSPPPPSSIYSQG</sequence>